<feature type="region of interest" description="Disordered" evidence="2">
    <location>
        <begin position="218"/>
        <end position="267"/>
    </location>
</feature>
<evidence type="ECO:0000256" key="2">
    <source>
        <dbReference type="SAM" id="MobiDB-lite"/>
    </source>
</evidence>
<dbReference type="InterPro" id="IPR051634">
    <property type="entry name" value="Extended_Synaptotagmin"/>
</dbReference>
<evidence type="ECO:0000313" key="5">
    <source>
        <dbReference type="Proteomes" id="UP000195570"/>
    </source>
</evidence>
<sequence>MTGGNSGISATGAGSVVLLPRGVYATVFEPINSAEEQQKVALEDSVRRPLDDHQKANISSMAGAAGRFEAQRRLRKAMAAKEATMIQLKQLIREYSSPGEGPNRSKEQLKMVNDKVTGCSLGEINGIPSPAVALGHIEKDISVHPAADLACDAEVLRLKLENEKLSVKETALKREREQLERLVVDLRKELEASGDALRDQTELLQTIRISEGRHGSHVFFKHKPEKLSEPITTAAPSEERKKGGEKDDESEKGNKEEDKKEEKKKDTICEGDKVSDMLKRIEALEGLLALEEKRREAVEKRCEELLAMSSERKAGDEPTPFAARTADWGTVAGRREEEGGKTLKTDPACKENLFEPAPAVEDSPGKSAKDGRDTNLNRVIRVLVEKHRAARVVWARREKEFKRYTQVLESVMTRMERGLPAEEPGKAALFNLTVSLVACENLLNRRNNGALFIDPFVVLYSPIGEKALETLPREDTNCPQFTNAGDTVTFKVVRGLPWSLTFEVYSRGVNNTGLFLGQAKVPVESFLEDVAVDKRFQRKVRLCPRDREPDSEVIQNAHRLGSIIFTACISVVGRDRRSSFIPAVSPRNSAITSSGCRRSVLDVKRSMEAEHYDTVNVDVSCSAGEEARCCSPADAVILRVLSAKGVIKRPSGVYSNPYVVAFDSGTGEELLHTPPVMASSNPQWEHSAQGRCIIRPDHARGSVTFRVYDHDQEGKDRFLGEAHLPKRLIFSGKELHELKLEPRRDESLEYIRRKQHKLGKLVVQCVRKNARSEGERSRTQSGGSVCRSAPYPGAVCGFTESSKILHEDSVTNCKTILLDALPIRVTVEACNGLCIDRSGGYVVVCIVSPNLVEYMTSAVCGTADPSWTGTDNSATFSVHPLSSGAIQFHVMAQDRKCGYGGRIVGCAQISTLDLFRRGFGRKKLQLGGPPDRADILRRQRQSGQGTITVFFSLLSSPPVRGEDEVTCSQEKRAAAVSPAAVTNGQSEPSLTRRQDRNTPASTGVAMSIYIKEAHDLLDYDKSMFNVLGVTDPRVTVWVGPNHAFTTPEKRDTVNPKWSLEEAEFQVSVERGHVIRFEVQDVDTTGFDSLGSAVVDASEVIESPGARTLPVMLREKQYGTLTVVFTLVDKKDSTKE</sequence>
<feature type="compositionally biased region" description="Basic and acidic residues" evidence="2">
    <location>
        <begin position="237"/>
        <end position="267"/>
    </location>
</feature>
<feature type="coiled-coil region" evidence="1">
    <location>
        <begin position="162"/>
        <end position="196"/>
    </location>
</feature>
<dbReference type="PROSITE" id="PS50004">
    <property type="entry name" value="C2"/>
    <property type="match status" value="3"/>
</dbReference>
<dbReference type="VEuPathDB" id="TriTrypDB:TEOVI_000018100"/>
<organism evidence="4 5">
    <name type="scientific">Trypanosoma equiperdum</name>
    <dbReference type="NCBI Taxonomy" id="5694"/>
    <lineage>
        <taxon>Eukaryota</taxon>
        <taxon>Discoba</taxon>
        <taxon>Euglenozoa</taxon>
        <taxon>Kinetoplastea</taxon>
        <taxon>Metakinetoplastina</taxon>
        <taxon>Trypanosomatida</taxon>
        <taxon>Trypanosomatidae</taxon>
        <taxon>Trypanosoma</taxon>
    </lineage>
</organism>
<reference evidence="4" key="1">
    <citation type="submission" date="2016-09" db="EMBL/GenBank/DDBJ databases">
        <authorList>
            <person name="Hebert L."/>
            <person name="Moumen B."/>
        </authorList>
    </citation>
    <scope>NUCLEOTIDE SEQUENCE [LARGE SCALE GENOMIC DNA]</scope>
    <source>
        <strain evidence="4">OVI</strain>
    </source>
</reference>
<dbReference type="SMART" id="SM00239">
    <property type="entry name" value="C2"/>
    <property type="match status" value="3"/>
</dbReference>
<feature type="domain" description="C2" evidence="3">
    <location>
        <begin position="413"/>
        <end position="536"/>
    </location>
</feature>
<dbReference type="SUPFAM" id="SSF49562">
    <property type="entry name" value="C2 domain (Calcium/lipid-binding domain, CaLB)"/>
    <property type="match status" value="4"/>
</dbReference>
<proteinExistence type="predicted"/>
<gene>
    <name evidence="4" type="ORF">TEOVI_000018100</name>
</gene>
<feature type="region of interest" description="Disordered" evidence="2">
    <location>
        <begin position="972"/>
        <end position="998"/>
    </location>
</feature>
<feature type="domain" description="C2" evidence="3">
    <location>
        <begin position="613"/>
        <end position="739"/>
    </location>
</feature>
<dbReference type="AlphaFoldDB" id="A0A1G4I1A3"/>
<dbReference type="EMBL" id="CZPT02000288">
    <property type="protein sequence ID" value="SCU65438.1"/>
    <property type="molecule type" value="Genomic_DNA"/>
</dbReference>
<feature type="domain" description="C2" evidence="3">
    <location>
        <begin position="982"/>
        <end position="1110"/>
    </location>
</feature>
<dbReference type="InterPro" id="IPR000008">
    <property type="entry name" value="C2_dom"/>
</dbReference>
<evidence type="ECO:0000313" key="4">
    <source>
        <dbReference type="EMBL" id="SCU65438.1"/>
    </source>
</evidence>
<dbReference type="Proteomes" id="UP000195570">
    <property type="component" value="Unassembled WGS sequence"/>
</dbReference>
<dbReference type="PANTHER" id="PTHR45761">
    <property type="entry name" value="EXTENDED SYNAPTOTAGMIN-LIKE PROTEIN 2, ISOFORM C"/>
    <property type="match status" value="1"/>
</dbReference>
<dbReference type="InterPro" id="IPR035892">
    <property type="entry name" value="C2_domain_sf"/>
</dbReference>
<dbReference type="GeneID" id="92374121"/>
<dbReference type="CDD" id="cd00030">
    <property type="entry name" value="C2"/>
    <property type="match status" value="4"/>
</dbReference>
<dbReference type="PANTHER" id="PTHR45761:SF1">
    <property type="entry name" value="EXTENDED SYNAPTOTAGMIN-LIKE PROTEIN 2, ISOFORM C"/>
    <property type="match status" value="1"/>
</dbReference>
<keyword evidence="5" id="KW-1185">Reference proteome</keyword>
<evidence type="ECO:0000256" key="1">
    <source>
        <dbReference type="SAM" id="Coils"/>
    </source>
</evidence>
<comment type="caution">
    <text evidence="4">The sequence shown here is derived from an EMBL/GenBank/DDBJ whole genome shotgun (WGS) entry which is preliminary data.</text>
</comment>
<dbReference type="Pfam" id="PF00168">
    <property type="entry name" value="C2"/>
    <property type="match status" value="4"/>
</dbReference>
<feature type="compositionally biased region" description="Polar residues" evidence="2">
    <location>
        <begin position="980"/>
        <end position="989"/>
    </location>
</feature>
<protein>
    <submittedName>
        <fullName evidence="4">C2 domain containing protein, putative</fullName>
    </submittedName>
</protein>
<accession>A0A1G4I1A3</accession>
<evidence type="ECO:0000259" key="3">
    <source>
        <dbReference type="PROSITE" id="PS50004"/>
    </source>
</evidence>
<feature type="coiled-coil region" evidence="1">
    <location>
        <begin position="281"/>
        <end position="308"/>
    </location>
</feature>
<dbReference type="Gene3D" id="2.60.40.150">
    <property type="entry name" value="C2 domain"/>
    <property type="match status" value="3"/>
</dbReference>
<dbReference type="RefSeq" id="XP_067077045.1">
    <property type="nucleotide sequence ID" value="XM_067220944.1"/>
</dbReference>
<name>A0A1G4I1A3_TRYEQ</name>
<keyword evidence="1" id="KW-0175">Coiled coil</keyword>